<dbReference type="RefSeq" id="WP_167226934.1">
    <property type="nucleotide sequence ID" value="NZ_VUYU01000012.1"/>
</dbReference>
<organism evidence="2 3">
    <name type="scientific">Massilia rubra</name>
    <dbReference type="NCBI Taxonomy" id="2607910"/>
    <lineage>
        <taxon>Bacteria</taxon>
        <taxon>Pseudomonadati</taxon>
        <taxon>Pseudomonadota</taxon>
        <taxon>Betaproteobacteria</taxon>
        <taxon>Burkholderiales</taxon>
        <taxon>Oxalobacteraceae</taxon>
        <taxon>Telluria group</taxon>
        <taxon>Massilia</taxon>
    </lineage>
</organism>
<name>A0ABX0LMK5_9BURK</name>
<feature type="region of interest" description="Disordered" evidence="1">
    <location>
        <begin position="59"/>
        <end position="95"/>
    </location>
</feature>
<evidence type="ECO:0000313" key="3">
    <source>
        <dbReference type="Proteomes" id="UP000785613"/>
    </source>
</evidence>
<protein>
    <submittedName>
        <fullName evidence="2">Uncharacterized protein</fullName>
    </submittedName>
</protein>
<feature type="compositionally biased region" description="Acidic residues" evidence="1">
    <location>
        <begin position="76"/>
        <end position="95"/>
    </location>
</feature>
<dbReference type="Proteomes" id="UP000785613">
    <property type="component" value="Unassembled WGS sequence"/>
</dbReference>
<feature type="region of interest" description="Disordered" evidence="1">
    <location>
        <begin position="18"/>
        <end position="42"/>
    </location>
</feature>
<evidence type="ECO:0000256" key="1">
    <source>
        <dbReference type="SAM" id="MobiDB-lite"/>
    </source>
</evidence>
<comment type="caution">
    <text evidence="2">The sequence shown here is derived from an EMBL/GenBank/DDBJ whole genome shotgun (WGS) entry which is preliminary data.</text>
</comment>
<accession>A0ABX0LMK5</accession>
<feature type="compositionally biased region" description="Polar residues" evidence="1">
    <location>
        <begin position="28"/>
        <end position="40"/>
    </location>
</feature>
<proteinExistence type="predicted"/>
<gene>
    <name evidence="2" type="ORF">F0185_18610</name>
</gene>
<keyword evidence="3" id="KW-1185">Reference proteome</keyword>
<dbReference type="EMBL" id="VUYU01000012">
    <property type="protein sequence ID" value="NHZ35577.1"/>
    <property type="molecule type" value="Genomic_DNA"/>
</dbReference>
<reference evidence="2 3" key="1">
    <citation type="submission" date="2019-09" db="EMBL/GenBank/DDBJ databases">
        <title>Taxonomy of Antarctic Massilia spp.: description of Massilia rubra sp. nov., Massilia aquatica sp. nov., Massilia mucilaginosa sp. nov., Massilia frigida sp. nov. isolated from streams, lakes and regoliths.</title>
        <authorList>
            <person name="Holochova P."/>
            <person name="Sedlacek I."/>
            <person name="Kralova S."/>
            <person name="Maslanova I."/>
            <person name="Busse H.-J."/>
            <person name="Stankova E."/>
            <person name="Vrbovska V."/>
            <person name="Kovarovic V."/>
            <person name="Bartak M."/>
            <person name="Svec P."/>
            <person name="Pantucek R."/>
        </authorList>
    </citation>
    <scope>NUCLEOTIDE SEQUENCE [LARGE SCALE GENOMIC DNA]</scope>
    <source>
        <strain evidence="2 3">CCM 8692</strain>
    </source>
</reference>
<evidence type="ECO:0000313" key="2">
    <source>
        <dbReference type="EMBL" id="NHZ35577.1"/>
    </source>
</evidence>
<sequence>MSTERFAHFLDSLQSWSAEAPAPAPAPTSATGQTNANQSARVRRVKGLLEAVGSDSAWRARGDVLAGNDNQAGAADELDDELDDALDDEDDDDFN</sequence>